<dbReference type="GO" id="GO:0003954">
    <property type="term" value="F:NADH dehydrogenase activity"/>
    <property type="evidence" value="ECO:0007669"/>
    <property type="project" value="TreeGrafter"/>
</dbReference>
<dbReference type="InterPro" id="IPR006656">
    <property type="entry name" value="Mopterin_OxRdtase"/>
</dbReference>
<dbReference type="InterPro" id="IPR009010">
    <property type="entry name" value="Asp_de-COase-like_dom_sf"/>
</dbReference>
<dbReference type="GO" id="GO:0051536">
    <property type="term" value="F:iron-sulfur cluster binding"/>
    <property type="evidence" value="ECO:0007669"/>
    <property type="project" value="UniProtKB-KW"/>
</dbReference>
<keyword evidence="4" id="KW-0411">Iron-sulfur</keyword>
<dbReference type="InterPro" id="IPR006657">
    <property type="entry name" value="MoPterin_dinucl-bd_dom"/>
</dbReference>
<dbReference type="Pfam" id="PF00384">
    <property type="entry name" value="Molybdopterin"/>
    <property type="match status" value="1"/>
</dbReference>
<evidence type="ECO:0008006" key="9">
    <source>
        <dbReference type="Google" id="ProtNLM"/>
    </source>
</evidence>
<dbReference type="InterPro" id="IPR050123">
    <property type="entry name" value="Prok_molybdopt-oxidoreductase"/>
</dbReference>
<accession>A0A177E4L2</accession>
<dbReference type="CDD" id="cd00508">
    <property type="entry name" value="MopB_CT_Fdh-Nap-like"/>
    <property type="match status" value="1"/>
</dbReference>
<dbReference type="Gene3D" id="2.40.40.20">
    <property type="match status" value="1"/>
</dbReference>
<evidence type="ECO:0000259" key="5">
    <source>
        <dbReference type="Pfam" id="PF00384"/>
    </source>
</evidence>
<keyword evidence="2" id="KW-0560">Oxidoreductase</keyword>
<dbReference type="GO" id="GO:0022904">
    <property type="term" value="P:respiratory electron transport chain"/>
    <property type="evidence" value="ECO:0007669"/>
    <property type="project" value="TreeGrafter"/>
</dbReference>
<sequence length="521" mass="59208">MERTDLLLLWGANTTEAHPVIGGRILRALERGLKLVVVDPRKTELAEKAYLWIPLKPGSNVPLANGLAYVILKENLYDKEFIETRTENFEAYKNYILAEWPLEKAERLSGIRREQIIQLARLYSKTEKALIFWGLGVSEHRSGSQGTMALANLAMLCGHVGKPGTGAMPLRGQNNVQGACDMGALPYVLPAYQKINDPLTRKKFQDIWGVPLPEKPGITETMMYREAIKGRVKAFYVVGYDVAMTHGNIKRVHEALAAVDLLVVQDIFWPKTADFAHVVLPAACLFEKDGTIDNGERRVQRVRKLIEPPGEAWPDWKIIAEVSKRMGYDMDYQSAEDIFNEMRRIMPPFAGITYERLEKESLCWPVPTEDHPGTELMFQEKFARPSGKAFFAIPKYYGSSDKTEAEYPLILITGRRLYHYNCGSMTRRVEALWEALPEELVEINPKDARKLRIRERDPIKVITPRGEVIARAHVTTRVRPGTIFMDFHFEEPLTNLITSAGIDTEVHTPEYKVASARIEKI</sequence>
<dbReference type="STRING" id="1795632.TH606_10175"/>
<name>A0A177E4L2_9BACT</name>
<protein>
    <recommendedName>
        <fullName evidence="9">Formate dehydrogenase</fullName>
    </recommendedName>
</protein>
<gene>
    <name evidence="7" type="ORF">TH606_10175</name>
</gene>
<organism evidence="7 8">
    <name type="scientific">Thermodesulfatator autotrophicus</name>
    <dbReference type="NCBI Taxonomy" id="1795632"/>
    <lineage>
        <taxon>Bacteria</taxon>
        <taxon>Pseudomonadati</taxon>
        <taxon>Thermodesulfobacteriota</taxon>
        <taxon>Thermodesulfobacteria</taxon>
        <taxon>Thermodesulfobacteriales</taxon>
        <taxon>Thermodesulfatatoraceae</taxon>
        <taxon>Thermodesulfatator</taxon>
    </lineage>
</organism>
<dbReference type="PANTHER" id="PTHR43105:SF14">
    <property type="entry name" value="FORMATE DEHYDROGENASE H"/>
    <property type="match status" value="1"/>
</dbReference>
<evidence type="ECO:0000256" key="1">
    <source>
        <dbReference type="ARBA" id="ARBA00022723"/>
    </source>
</evidence>
<reference evidence="7 8" key="1">
    <citation type="submission" date="2016-02" db="EMBL/GenBank/DDBJ databases">
        <title>Draft genome sequence of Thermodesulfatator sp. S606.</title>
        <authorList>
            <person name="Lai Q."/>
            <person name="Cao J."/>
            <person name="Dupont S."/>
            <person name="Shao Z."/>
            <person name="Jebbar M."/>
            <person name="Alain K."/>
        </authorList>
    </citation>
    <scope>NUCLEOTIDE SEQUENCE [LARGE SCALE GENOMIC DNA]</scope>
    <source>
        <strain evidence="7 8">S606</strain>
    </source>
</reference>
<dbReference type="Gene3D" id="3.40.50.740">
    <property type="match status" value="1"/>
</dbReference>
<feature type="domain" description="Molybdopterin oxidoreductase" evidence="5">
    <location>
        <begin position="2"/>
        <end position="325"/>
    </location>
</feature>
<feature type="domain" description="Molybdopterin dinucleotide-binding" evidence="6">
    <location>
        <begin position="409"/>
        <end position="513"/>
    </location>
</feature>
<dbReference type="GO" id="GO:0016020">
    <property type="term" value="C:membrane"/>
    <property type="evidence" value="ECO:0007669"/>
    <property type="project" value="TreeGrafter"/>
</dbReference>
<proteinExistence type="predicted"/>
<dbReference type="SUPFAM" id="SSF50692">
    <property type="entry name" value="ADC-like"/>
    <property type="match status" value="1"/>
</dbReference>
<dbReference type="GO" id="GO:0043546">
    <property type="term" value="F:molybdopterin cofactor binding"/>
    <property type="evidence" value="ECO:0007669"/>
    <property type="project" value="InterPro"/>
</dbReference>
<evidence type="ECO:0000313" key="8">
    <source>
        <dbReference type="Proteomes" id="UP000076964"/>
    </source>
</evidence>
<comment type="caution">
    <text evidence="7">The sequence shown here is derived from an EMBL/GenBank/DDBJ whole genome shotgun (WGS) entry which is preliminary data.</text>
</comment>
<dbReference type="SUPFAM" id="SSF53706">
    <property type="entry name" value="Formate dehydrogenase/DMSO reductase, domains 1-3"/>
    <property type="match status" value="1"/>
</dbReference>
<keyword evidence="1" id="KW-0479">Metal-binding</keyword>
<dbReference type="AlphaFoldDB" id="A0A177E4L2"/>
<evidence type="ECO:0000256" key="2">
    <source>
        <dbReference type="ARBA" id="ARBA00023002"/>
    </source>
</evidence>
<dbReference type="GO" id="GO:0046872">
    <property type="term" value="F:metal ion binding"/>
    <property type="evidence" value="ECO:0007669"/>
    <property type="project" value="UniProtKB-KW"/>
</dbReference>
<evidence type="ECO:0000313" key="7">
    <source>
        <dbReference type="EMBL" id="OAG26845.1"/>
    </source>
</evidence>
<dbReference type="Pfam" id="PF01568">
    <property type="entry name" value="Molydop_binding"/>
    <property type="match status" value="1"/>
</dbReference>
<evidence type="ECO:0000256" key="3">
    <source>
        <dbReference type="ARBA" id="ARBA00023004"/>
    </source>
</evidence>
<keyword evidence="8" id="KW-1185">Reference proteome</keyword>
<evidence type="ECO:0000256" key="4">
    <source>
        <dbReference type="ARBA" id="ARBA00023014"/>
    </source>
</evidence>
<dbReference type="EMBL" id="LSFI01000059">
    <property type="protein sequence ID" value="OAG26845.1"/>
    <property type="molecule type" value="Genomic_DNA"/>
</dbReference>
<keyword evidence="3" id="KW-0408">Iron</keyword>
<evidence type="ECO:0000259" key="6">
    <source>
        <dbReference type="Pfam" id="PF01568"/>
    </source>
</evidence>
<dbReference type="Proteomes" id="UP000076964">
    <property type="component" value="Unassembled WGS sequence"/>
</dbReference>
<dbReference type="PANTHER" id="PTHR43105">
    <property type="entry name" value="RESPIRATORY NITRATE REDUCTASE"/>
    <property type="match status" value="1"/>
</dbReference>
<dbReference type="Gene3D" id="3.40.228.10">
    <property type="entry name" value="Dimethylsulfoxide Reductase, domain 2"/>
    <property type="match status" value="1"/>
</dbReference>